<dbReference type="PANTHER" id="PTHR43737">
    <property type="entry name" value="BLL7424 PROTEIN"/>
    <property type="match status" value="1"/>
</dbReference>
<protein>
    <recommendedName>
        <fullName evidence="2">Tat (Twin-arginine translocation) pathway signal sequence domain protein</fullName>
    </recommendedName>
</protein>
<gene>
    <name evidence="1" type="ORF">MNB_SV-8-340</name>
</gene>
<name>A0A1W1BPV3_9ZZZZ</name>
<reference evidence="1" key="1">
    <citation type="submission" date="2016-10" db="EMBL/GenBank/DDBJ databases">
        <authorList>
            <person name="de Groot N.N."/>
        </authorList>
    </citation>
    <scope>NUCLEOTIDE SEQUENCE</scope>
</reference>
<dbReference type="InterPro" id="IPR006311">
    <property type="entry name" value="TAT_signal"/>
</dbReference>
<proteinExistence type="predicted"/>
<organism evidence="1">
    <name type="scientific">hydrothermal vent metagenome</name>
    <dbReference type="NCBI Taxonomy" id="652676"/>
    <lineage>
        <taxon>unclassified sequences</taxon>
        <taxon>metagenomes</taxon>
        <taxon>ecological metagenomes</taxon>
    </lineage>
</organism>
<evidence type="ECO:0008006" key="2">
    <source>
        <dbReference type="Google" id="ProtNLM"/>
    </source>
</evidence>
<dbReference type="Pfam" id="PF07394">
    <property type="entry name" value="DUF1501"/>
    <property type="match status" value="1"/>
</dbReference>
<dbReference type="InterPro" id="IPR010869">
    <property type="entry name" value="DUF1501"/>
</dbReference>
<accession>A0A1W1BPV3</accession>
<dbReference type="PANTHER" id="PTHR43737:SF1">
    <property type="entry name" value="DUF1501 DOMAIN-CONTAINING PROTEIN"/>
    <property type="match status" value="1"/>
</dbReference>
<sequence>MKNNKNRREFLKQTLAGAAGISPLMAMLGSIEKLEAANVGNEYKAIVCVLLEGGADVCNMIAPVEDDAYAKYKAVRKNIALPQESLLKITDAYGMRENMGAMQKLYLEKKLALVANVGTLVEPVTAEEVRSGAKPVPFELFAHNTQRDQWMLGDATGSSNSGWAGRTADQFYAAGDTAAAYCNVNAADVNTLLLSGGREEAIHFSDAIISPDTMKRYGFGPESGGSDLGEVYQKIYEEKRLNSHKMMAEFSKKRVAELDRPDKMEGLFDGVREFEPFSTGVHEVGKPLGSQLELVAKILSVKDNFPGSTKRQIFFVNQHGWDTHDSDNAHQVGYLSECLGTFHAALEEMGIAESVTTFTISDFGRSLSPNGAGTDHGWGSHTFVMGGAVKGGEIYGSMPSIEVDSPDAWYDRLVPTTAMESYLATLMKWFGATTDELNMIFPNLHTFKTNGMEYMA</sequence>
<evidence type="ECO:0000313" key="1">
    <source>
        <dbReference type="EMBL" id="SFV55505.1"/>
    </source>
</evidence>
<dbReference type="PROSITE" id="PS51318">
    <property type="entry name" value="TAT"/>
    <property type="match status" value="1"/>
</dbReference>
<dbReference type="EMBL" id="FPHD01000029">
    <property type="protein sequence ID" value="SFV55505.1"/>
    <property type="molecule type" value="Genomic_DNA"/>
</dbReference>
<dbReference type="AlphaFoldDB" id="A0A1W1BPV3"/>